<gene>
    <name evidence="3" type="ORF">CASFOL_035399</name>
</gene>
<dbReference type="SUPFAM" id="SSF52047">
    <property type="entry name" value="RNI-like"/>
    <property type="match status" value="1"/>
</dbReference>
<dbReference type="InterPro" id="IPR050232">
    <property type="entry name" value="FBL13/AtMIF1-like"/>
</dbReference>
<dbReference type="InterPro" id="IPR053781">
    <property type="entry name" value="F-box_AtFBL13-like"/>
</dbReference>
<protein>
    <recommendedName>
        <fullName evidence="5">F-box domain-containing protein</fullName>
    </recommendedName>
</protein>
<comment type="caution">
    <text evidence="3">The sequence shown here is derived from an EMBL/GenBank/DDBJ whole genome shotgun (WGS) entry which is preliminary data.</text>
</comment>
<dbReference type="InterPro" id="IPR001810">
    <property type="entry name" value="F-box_dom"/>
</dbReference>
<dbReference type="InterPro" id="IPR032675">
    <property type="entry name" value="LRR_dom_sf"/>
</dbReference>
<organism evidence="3 4">
    <name type="scientific">Castilleja foliolosa</name>
    <dbReference type="NCBI Taxonomy" id="1961234"/>
    <lineage>
        <taxon>Eukaryota</taxon>
        <taxon>Viridiplantae</taxon>
        <taxon>Streptophyta</taxon>
        <taxon>Embryophyta</taxon>
        <taxon>Tracheophyta</taxon>
        <taxon>Spermatophyta</taxon>
        <taxon>Magnoliopsida</taxon>
        <taxon>eudicotyledons</taxon>
        <taxon>Gunneridae</taxon>
        <taxon>Pentapetalae</taxon>
        <taxon>asterids</taxon>
        <taxon>lamiids</taxon>
        <taxon>Lamiales</taxon>
        <taxon>Orobanchaceae</taxon>
        <taxon>Pedicularideae</taxon>
        <taxon>Castillejinae</taxon>
        <taxon>Castilleja</taxon>
    </lineage>
</organism>
<evidence type="ECO:0000313" key="4">
    <source>
        <dbReference type="Proteomes" id="UP001632038"/>
    </source>
</evidence>
<evidence type="ECO:0000259" key="1">
    <source>
        <dbReference type="Pfam" id="PF00646"/>
    </source>
</evidence>
<dbReference type="Pfam" id="PF00646">
    <property type="entry name" value="F-box"/>
    <property type="match status" value="1"/>
</dbReference>
<dbReference type="Gene3D" id="3.80.10.10">
    <property type="entry name" value="Ribonuclease Inhibitor"/>
    <property type="match status" value="1"/>
</dbReference>
<reference evidence="4" key="1">
    <citation type="journal article" date="2024" name="IScience">
        <title>Strigolactones Initiate the Formation of Haustorium-like Structures in Castilleja.</title>
        <authorList>
            <person name="Buerger M."/>
            <person name="Peterson D."/>
            <person name="Chory J."/>
        </authorList>
    </citation>
    <scope>NUCLEOTIDE SEQUENCE [LARGE SCALE GENOMIC DNA]</scope>
</reference>
<dbReference type="SUPFAM" id="SSF81383">
    <property type="entry name" value="F-box domain"/>
    <property type="match status" value="1"/>
</dbReference>
<sequence length="456" mass="51679">MTSPRKRIKETPIDRLSALPDFLIIHILSLLEVKQSAITSVLSKRWQFLWTESPRLIFRFSEKRISTPALQHFVSRVNRTLVLCGRNNLDTFELDFPYCKIYSPDVNVWVGFAVKSKAKQVSLSINGNHVLDDFYKLPQTIFQSGYVKQLTLRGCTVAPRGTIEWPSLTKLHIEDAELQQHVIEKILSGCPVLHCLVLEYCRGFNRLEVCSKSLYELRVSDSVYYDFFDRPLLQISAPYLHTLSVFLNPKGNKLLCLENISSLVRASIDFSEYSCNTFSAEVMSNAMELLEKIRHVKVVDLGYGYIAVLSSVAINDFRFSQSARACLSVDIPTIMCSIHVLVGILESSPNLESLAIETYDNSGGLCTCLDSKTDLDFDLLHLKTIIIKDYSSPNCVGELMLMLARILLNKTPALEKMDFHNKRFPSSPQLTLQRSLTTAQKLLSYPRSSKAVVLFK</sequence>
<proteinExistence type="predicted"/>
<evidence type="ECO:0000259" key="2">
    <source>
        <dbReference type="Pfam" id="PF23622"/>
    </source>
</evidence>
<dbReference type="CDD" id="cd22160">
    <property type="entry name" value="F-box_AtFBL13-like"/>
    <property type="match status" value="1"/>
</dbReference>
<dbReference type="InterPro" id="IPR036047">
    <property type="entry name" value="F-box-like_dom_sf"/>
</dbReference>
<dbReference type="Gene3D" id="1.20.1280.50">
    <property type="match status" value="1"/>
</dbReference>
<evidence type="ECO:0000313" key="3">
    <source>
        <dbReference type="EMBL" id="KAL3620487.1"/>
    </source>
</evidence>
<evidence type="ECO:0008006" key="5">
    <source>
        <dbReference type="Google" id="ProtNLM"/>
    </source>
</evidence>
<dbReference type="EMBL" id="JAVIJP010000066">
    <property type="protein sequence ID" value="KAL3620487.1"/>
    <property type="molecule type" value="Genomic_DNA"/>
</dbReference>
<dbReference type="InterPro" id="IPR055357">
    <property type="entry name" value="LRR_At1g61320_AtMIF1"/>
</dbReference>
<keyword evidence="4" id="KW-1185">Reference proteome</keyword>
<dbReference type="PANTHER" id="PTHR31900:SF32">
    <property type="entry name" value="F-BOX_RNI_FBD-LIKE DOMAIN PROTEIN"/>
    <property type="match status" value="1"/>
</dbReference>
<feature type="domain" description="At1g61320/AtMIF1 LRR" evidence="2">
    <location>
        <begin position="91"/>
        <end position="416"/>
    </location>
</feature>
<dbReference type="PANTHER" id="PTHR31900">
    <property type="entry name" value="F-BOX/RNI SUPERFAMILY PROTEIN-RELATED"/>
    <property type="match status" value="1"/>
</dbReference>
<dbReference type="Proteomes" id="UP001632038">
    <property type="component" value="Unassembled WGS sequence"/>
</dbReference>
<feature type="domain" description="F-box" evidence="1">
    <location>
        <begin position="16"/>
        <end position="55"/>
    </location>
</feature>
<dbReference type="AlphaFoldDB" id="A0ABD3BT72"/>
<dbReference type="Pfam" id="PF23622">
    <property type="entry name" value="LRR_At1g61320_AtMIF1"/>
    <property type="match status" value="1"/>
</dbReference>
<accession>A0ABD3BT72</accession>
<name>A0ABD3BT72_9LAMI</name>